<dbReference type="Pfam" id="PF10544">
    <property type="entry name" value="T5orf172"/>
    <property type="match status" value="1"/>
</dbReference>
<gene>
    <name evidence="4" type="ORF">FALBO_8784</name>
</gene>
<keyword evidence="5" id="KW-1185">Reference proteome</keyword>
<feature type="compositionally biased region" description="Basic and acidic residues" evidence="2">
    <location>
        <begin position="160"/>
        <end position="171"/>
    </location>
</feature>
<dbReference type="PANTHER" id="PTHR28094">
    <property type="entry name" value="MEIOTICALLY UP-REGULATED GENE 113 PROTEIN"/>
    <property type="match status" value="1"/>
</dbReference>
<feature type="region of interest" description="Disordered" evidence="2">
    <location>
        <begin position="252"/>
        <end position="285"/>
    </location>
</feature>
<protein>
    <recommendedName>
        <fullName evidence="3">Bacteriophage T5 Orf172 DNA-binding domain-containing protein</fullName>
    </recommendedName>
</protein>
<dbReference type="EMBL" id="JAADYS010001199">
    <property type="protein sequence ID" value="KAF4464377.1"/>
    <property type="molecule type" value="Genomic_DNA"/>
</dbReference>
<dbReference type="InterPro" id="IPR053006">
    <property type="entry name" value="Meiosis_regulatory"/>
</dbReference>
<feature type="compositionally biased region" description="Basic and acidic residues" evidence="2">
    <location>
        <begin position="185"/>
        <end position="201"/>
    </location>
</feature>
<feature type="compositionally biased region" description="Polar residues" evidence="2">
    <location>
        <begin position="253"/>
        <end position="273"/>
    </location>
</feature>
<dbReference type="AlphaFoldDB" id="A0A8H4L7P2"/>
<dbReference type="OrthoDB" id="3511049at2759"/>
<evidence type="ECO:0000313" key="4">
    <source>
        <dbReference type="EMBL" id="KAF4464377.1"/>
    </source>
</evidence>
<evidence type="ECO:0000256" key="1">
    <source>
        <dbReference type="SAM" id="Coils"/>
    </source>
</evidence>
<accession>A0A8H4L7P2</accession>
<reference evidence="4 5" key="1">
    <citation type="submission" date="2020-01" db="EMBL/GenBank/DDBJ databases">
        <title>Identification and distribution of gene clusters putatively required for synthesis of sphingolipid metabolism inhibitors in phylogenetically diverse species of the filamentous fungus Fusarium.</title>
        <authorList>
            <person name="Kim H.-S."/>
            <person name="Busman M."/>
            <person name="Brown D.W."/>
            <person name="Divon H."/>
            <person name="Uhlig S."/>
            <person name="Proctor R.H."/>
        </authorList>
    </citation>
    <scope>NUCLEOTIDE SEQUENCE [LARGE SCALE GENOMIC DNA]</scope>
    <source>
        <strain evidence="4 5">NRRL 20459</strain>
    </source>
</reference>
<feature type="coiled-coil region" evidence="1">
    <location>
        <begin position="598"/>
        <end position="677"/>
    </location>
</feature>
<organism evidence="4 5">
    <name type="scientific">Fusarium albosuccineum</name>
    <dbReference type="NCBI Taxonomy" id="1237068"/>
    <lineage>
        <taxon>Eukaryota</taxon>
        <taxon>Fungi</taxon>
        <taxon>Dikarya</taxon>
        <taxon>Ascomycota</taxon>
        <taxon>Pezizomycotina</taxon>
        <taxon>Sordariomycetes</taxon>
        <taxon>Hypocreomycetidae</taxon>
        <taxon>Hypocreales</taxon>
        <taxon>Nectriaceae</taxon>
        <taxon>Fusarium</taxon>
        <taxon>Fusarium decemcellulare species complex</taxon>
    </lineage>
</organism>
<name>A0A8H4L7P2_9HYPO</name>
<dbReference type="PANTHER" id="PTHR28094:SF1">
    <property type="entry name" value="MEIOTICALLY UP-REGULATED GENE 113 PROTEIN"/>
    <property type="match status" value="1"/>
</dbReference>
<evidence type="ECO:0000256" key="2">
    <source>
        <dbReference type="SAM" id="MobiDB-lite"/>
    </source>
</evidence>
<dbReference type="Proteomes" id="UP000554235">
    <property type="component" value="Unassembled WGS sequence"/>
</dbReference>
<evidence type="ECO:0000259" key="3">
    <source>
        <dbReference type="Pfam" id="PF10544"/>
    </source>
</evidence>
<feature type="domain" description="Bacteriophage T5 Orf172 DNA-binding" evidence="3">
    <location>
        <begin position="476"/>
        <end position="550"/>
    </location>
</feature>
<dbReference type="InterPro" id="IPR018306">
    <property type="entry name" value="Phage_T5_Orf172_DNA-bd"/>
</dbReference>
<feature type="region of interest" description="Disordered" evidence="2">
    <location>
        <begin position="131"/>
        <end position="201"/>
    </location>
</feature>
<proteinExistence type="predicted"/>
<comment type="caution">
    <text evidence="4">The sequence shown here is derived from an EMBL/GenBank/DDBJ whole genome shotgun (WGS) entry which is preliminary data.</text>
</comment>
<evidence type="ECO:0000313" key="5">
    <source>
        <dbReference type="Proteomes" id="UP000554235"/>
    </source>
</evidence>
<sequence length="680" mass="78079">MASNNNSDSELDSLYDALSISRTDEITCFAPRPRLKTPCTALPKKRRLQIEIKLHEILAESGNILADTGKEEPVPKLLMELASLLRCQPSRHVRFIKVEGRRTEMLSYIASRCHVALRTRYLKTTLSNENKHRDINDSEPELSTHHLTPAKAGTHISKLQPKENQDKLDDNDHSDDDLTEGTGTEWERASLQRPQLRREKPMMDETTFVTPTKQSGSSNRMPSAGFQLTEDRLTARLAAFGLMDNPWIASPDSVASPNPSDVFSTTSAASTPMSIKDDFEPDSPVHHRRQSYLKRLGEESPTRRVSFGKILDGMRELRITDEAPEVGNGSSPGRTSFNVPYMRRRNVSDGATPCGKDLKAKEPIIADAFDTGEEAESRTHKIIRVKSRLAPLQVSHTTKRPMVFLNKTKEHTVHDILEFMRESARDPSLAPGYIYCFAEKSAPGYLKIGHTRSLKIHGENSGIVLLPEEEKDEDTVKRRLKEWGQKCGHDIDYKFRVLMPCAVWKMESYIHMTLHEEKRVARCPNISCTTNHKEWFEITEIEARSTIEAWQKFSELKPYDEYGQMGKYWLSYAKKNSKQYKGLDTKRWLEGPWADETSKAIERRNEAKKLRREKIELEKLQKEEIELEKEKGKAERELARLDRQLARLDRQLAQHKIQELEKRIERLRRKQRASGVNLEG</sequence>
<keyword evidence="1" id="KW-0175">Coiled coil</keyword>